<protein>
    <submittedName>
        <fullName evidence="2">Nuclear condensin complex subunit 3 C-terminal domain-containing protein</fullName>
    </submittedName>
</protein>
<organism evidence="1 2">
    <name type="scientific">Panagrolaimus sp. JU765</name>
    <dbReference type="NCBI Taxonomy" id="591449"/>
    <lineage>
        <taxon>Eukaryota</taxon>
        <taxon>Metazoa</taxon>
        <taxon>Ecdysozoa</taxon>
        <taxon>Nematoda</taxon>
        <taxon>Chromadorea</taxon>
        <taxon>Rhabditida</taxon>
        <taxon>Tylenchina</taxon>
        <taxon>Panagrolaimomorpha</taxon>
        <taxon>Panagrolaimoidea</taxon>
        <taxon>Panagrolaimidae</taxon>
        <taxon>Panagrolaimus</taxon>
    </lineage>
</organism>
<reference evidence="2" key="1">
    <citation type="submission" date="2022-11" db="UniProtKB">
        <authorList>
            <consortium name="WormBaseParasite"/>
        </authorList>
    </citation>
    <scope>IDENTIFICATION</scope>
</reference>
<sequence length="649" mass="74402">RKVIDIVKREGISAIEEKRSPRIVNEIQRVCLKYLLKLIPFLDKDDLGMQSWKSLLYQLLTENLLGCELDAELYYLIVYQFVYHHFNVKNPEEMDRAVHEIGDICYGIAGTGQHYGTQDLDLSQQTEATQFGLSMMSESQFNVNMTIRPREDPAIEMTDEQMLKCVSVLAAVVKTGFFLNPNPVFFGLIVNFSVRAFDTTRHSEVKNLAFICIAAMASITDQNERNFIRYARAVLDNNDEPDDLKKTALMMLNDAIQIYGFQTVKDWYFQEMPDEHGVKKYEILKKLIELAEKTGATSLNRFTIRIMLRLIIFDYTKTFKELLIYLLLRMFRKDDEMTDVLYQFFLNYASCSREHQCIIAQASVEALINREHQCIIAQASVEALIKLTNCDMGSPEAKINKNLFAEFIVNITSYSVLKPRACKREFGTTHTILARHLIVKLNVAQEDGFDELLAWIIGNCEVTEVCDAELAANLKKACKKVVSQTDSGKVKRHLDTFYKRLESLEKHLTSKKSKKEMPQPRTAAEIEKELQSMMAKLKLMTEETNSEKRSWLTREDIGETDENVPKMKIWGEKTFDKHKFLSQITSKEVTSPPAAAPKSVRRTGRTPSANTTPRNLAEVASTPVNPSRVTRNTRKRLAPVPEDVMDFIE</sequence>
<dbReference type="WBParaSite" id="JU765_v2.g951.t1">
    <property type="protein sequence ID" value="JU765_v2.g951.t1"/>
    <property type="gene ID" value="JU765_v2.g951"/>
</dbReference>
<proteinExistence type="predicted"/>
<name>A0AC34RSD1_9BILA</name>
<dbReference type="Proteomes" id="UP000887576">
    <property type="component" value="Unplaced"/>
</dbReference>
<accession>A0AC34RSD1</accession>
<evidence type="ECO:0000313" key="2">
    <source>
        <dbReference type="WBParaSite" id="JU765_v2.g951.t1"/>
    </source>
</evidence>
<evidence type="ECO:0000313" key="1">
    <source>
        <dbReference type="Proteomes" id="UP000887576"/>
    </source>
</evidence>